<sequence>MKGRSSLGFLRYAALVRIEKDGKRRLVLVGLKAAVEPAAPVAPVAEMPVDPGCAGRLEVRLRMWALCPCAPAI</sequence>
<comment type="caution">
    <text evidence="1">The sequence shown here is derived from an EMBL/GenBank/DDBJ whole genome shotgun (WGS) entry which is preliminary data.</text>
</comment>
<dbReference type="EMBL" id="BSPL01000032">
    <property type="protein sequence ID" value="GLS73868.1"/>
    <property type="molecule type" value="Genomic_DNA"/>
</dbReference>
<gene>
    <name evidence="1" type="ORF">GCM10007890_58830</name>
</gene>
<dbReference type="RefSeq" id="WP_373323906.1">
    <property type="nucleotide sequence ID" value="NZ_BPQZ01000043.1"/>
</dbReference>
<reference evidence="2" key="1">
    <citation type="journal article" date="2019" name="Int. J. Syst. Evol. Microbiol.">
        <title>The Global Catalogue of Microorganisms (GCM) 10K type strain sequencing project: providing services to taxonomists for standard genome sequencing and annotation.</title>
        <authorList>
            <consortium name="The Broad Institute Genomics Platform"/>
            <consortium name="The Broad Institute Genome Sequencing Center for Infectious Disease"/>
            <person name="Wu L."/>
            <person name="Ma J."/>
        </authorList>
    </citation>
    <scope>NUCLEOTIDE SEQUENCE [LARGE SCALE GENOMIC DNA]</scope>
    <source>
        <strain evidence="2">NBRC 103632</strain>
    </source>
</reference>
<protein>
    <submittedName>
        <fullName evidence="1">Uncharacterized protein</fullName>
    </submittedName>
</protein>
<keyword evidence="2" id="KW-1185">Reference proteome</keyword>
<evidence type="ECO:0000313" key="1">
    <source>
        <dbReference type="EMBL" id="GLS73868.1"/>
    </source>
</evidence>
<proteinExistence type="predicted"/>
<name>A0AA37TM06_9HYPH</name>
<organism evidence="1 2">
    <name type="scientific">Methylobacterium tardum</name>
    <dbReference type="NCBI Taxonomy" id="374432"/>
    <lineage>
        <taxon>Bacteria</taxon>
        <taxon>Pseudomonadati</taxon>
        <taxon>Pseudomonadota</taxon>
        <taxon>Alphaproteobacteria</taxon>
        <taxon>Hyphomicrobiales</taxon>
        <taxon>Methylobacteriaceae</taxon>
        <taxon>Methylobacterium</taxon>
    </lineage>
</organism>
<dbReference type="AlphaFoldDB" id="A0AA37TM06"/>
<evidence type="ECO:0000313" key="2">
    <source>
        <dbReference type="Proteomes" id="UP001157440"/>
    </source>
</evidence>
<accession>A0AA37TM06</accession>
<dbReference type="Proteomes" id="UP001157440">
    <property type="component" value="Unassembled WGS sequence"/>
</dbReference>